<gene>
    <name evidence="1" type="ORF">F4827_006609</name>
</gene>
<dbReference type="EMBL" id="JACHBW010000031">
    <property type="protein sequence ID" value="MBB6106733.1"/>
    <property type="molecule type" value="Genomic_DNA"/>
</dbReference>
<comment type="caution">
    <text evidence="1">The sequence shown here is derived from an EMBL/GenBank/DDBJ whole genome shotgun (WGS) entry which is preliminary data.</text>
</comment>
<sequence>MSLFEKIQSDPPSWAGEKIASWEDVFTDEMANFVVRETVERGAYVDMRDVIGQSGHYEGQTWLEAAVSPRYKPSKMTRAFAMYEKNPDYYFNGQLVGDDCIVLSSLNGSGWYTDSGGNHRTVVAKFACDSLFRDAKVKGEYPRIHGALTRKYEVDLESKALYGELLKFAGKGISILLEHSESSKTTSVGVTVTAYETTFQVSDFRFNSAGRSQKLGAAQFRKFARHLLASDGKVSGWDRLRHLWKGAVRGEFDGLIYPE</sequence>
<dbReference type="Proteomes" id="UP000571554">
    <property type="component" value="Unassembled WGS sequence"/>
</dbReference>
<organism evidence="1 2">
    <name type="scientific">Paraburkholderia bannensis</name>
    <dbReference type="NCBI Taxonomy" id="765414"/>
    <lineage>
        <taxon>Bacteria</taxon>
        <taxon>Pseudomonadati</taxon>
        <taxon>Pseudomonadota</taxon>
        <taxon>Betaproteobacteria</taxon>
        <taxon>Burkholderiales</taxon>
        <taxon>Burkholderiaceae</taxon>
        <taxon>Paraburkholderia</taxon>
    </lineage>
</organism>
<dbReference type="AlphaFoldDB" id="A0A7W9U4B8"/>
<name>A0A7W9U4B8_9BURK</name>
<proteinExistence type="predicted"/>
<reference evidence="1 2" key="1">
    <citation type="submission" date="2020-08" db="EMBL/GenBank/DDBJ databases">
        <title>Above-ground endophytic microbial communities from plants in different locations in the United States.</title>
        <authorList>
            <person name="Frank C."/>
        </authorList>
    </citation>
    <scope>NUCLEOTIDE SEQUENCE [LARGE SCALE GENOMIC DNA]</scope>
    <source>
        <strain evidence="1 2">WP4_2_2</strain>
    </source>
</reference>
<evidence type="ECO:0000313" key="1">
    <source>
        <dbReference type="EMBL" id="MBB6106733.1"/>
    </source>
</evidence>
<accession>A0A7W9U4B8</accession>
<keyword evidence="2" id="KW-1185">Reference proteome</keyword>
<protein>
    <submittedName>
        <fullName evidence="1">Uncharacterized protein</fullName>
    </submittedName>
</protein>
<dbReference type="RefSeq" id="WP_183732546.1">
    <property type="nucleotide sequence ID" value="NZ_JACHBW010000031.1"/>
</dbReference>
<evidence type="ECO:0000313" key="2">
    <source>
        <dbReference type="Proteomes" id="UP000571554"/>
    </source>
</evidence>